<evidence type="ECO:0000313" key="2">
    <source>
        <dbReference type="Proteomes" id="UP000317650"/>
    </source>
</evidence>
<dbReference type="Proteomes" id="UP000317650">
    <property type="component" value="Chromosome 4"/>
</dbReference>
<sequence length="203" mass="22776">MSGSGTTWARSPSEAGRWYHPCQVVVPPELYQAVVSPSYGGSTARTPKFWEMTLLSSKCKPFFRKQRDFIRCTNSPTPLSADPDRNSSYTTCTERSLDGLEGPSGRWCLLPCPLNWYAQSFRLSDNRILDAKVHPCEFSMPSLSGLVVMTYIHSANSSSIEATDEMLRNISMADEMLRNISMADEMLRNISMAYEAFRSISMA</sequence>
<keyword evidence="2" id="KW-1185">Reference proteome</keyword>
<gene>
    <name evidence="1" type="ORF">C4D60_Mb04t17610</name>
</gene>
<evidence type="ECO:0000313" key="1">
    <source>
        <dbReference type="EMBL" id="THU72949.1"/>
    </source>
</evidence>
<proteinExistence type="predicted"/>
<reference evidence="1 2" key="1">
    <citation type="journal article" date="2019" name="Nat. Plants">
        <title>Genome sequencing of Musa balbisiana reveals subgenome evolution and function divergence in polyploid bananas.</title>
        <authorList>
            <person name="Yao X."/>
        </authorList>
    </citation>
    <scope>NUCLEOTIDE SEQUENCE [LARGE SCALE GENOMIC DNA]</scope>
    <source>
        <strain evidence="2">cv. DH-PKW</strain>
        <tissue evidence="1">Leaves</tissue>
    </source>
</reference>
<name>A0A4S8KCU5_MUSBA</name>
<accession>A0A4S8KCU5</accession>
<dbReference type="EMBL" id="PYDT01000001">
    <property type="protein sequence ID" value="THU72949.1"/>
    <property type="molecule type" value="Genomic_DNA"/>
</dbReference>
<dbReference type="AlphaFoldDB" id="A0A4S8KCU5"/>
<protein>
    <submittedName>
        <fullName evidence="1">Uncharacterized protein</fullName>
    </submittedName>
</protein>
<organism evidence="1 2">
    <name type="scientific">Musa balbisiana</name>
    <name type="common">Banana</name>
    <dbReference type="NCBI Taxonomy" id="52838"/>
    <lineage>
        <taxon>Eukaryota</taxon>
        <taxon>Viridiplantae</taxon>
        <taxon>Streptophyta</taxon>
        <taxon>Embryophyta</taxon>
        <taxon>Tracheophyta</taxon>
        <taxon>Spermatophyta</taxon>
        <taxon>Magnoliopsida</taxon>
        <taxon>Liliopsida</taxon>
        <taxon>Zingiberales</taxon>
        <taxon>Musaceae</taxon>
        <taxon>Musa</taxon>
    </lineage>
</organism>
<comment type="caution">
    <text evidence="1">The sequence shown here is derived from an EMBL/GenBank/DDBJ whole genome shotgun (WGS) entry which is preliminary data.</text>
</comment>